<dbReference type="Gene3D" id="2.60.40.10">
    <property type="entry name" value="Immunoglobulins"/>
    <property type="match status" value="3"/>
</dbReference>
<feature type="region of interest" description="Disordered" evidence="4">
    <location>
        <begin position="1202"/>
        <end position="1236"/>
    </location>
</feature>
<evidence type="ECO:0000256" key="5">
    <source>
        <dbReference type="SAM" id="SignalP"/>
    </source>
</evidence>
<dbReference type="SUPFAM" id="SSF49265">
    <property type="entry name" value="Fibronectin type III"/>
    <property type="match status" value="1"/>
</dbReference>
<dbReference type="InterPro" id="IPR038081">
    <property type="entry name" value="CalX-like_sf"/>
</dbReference>
<dbReference type="Gene3D" id="1.50.10.10">
    <property type="match status" value="1"/>
</dbReference>
<feature type="compositionally biased region" description="Gly residues" evidence="4">
    <location>
        <begin position="806"/>
        <end position="815"/>
    </location>
</feature>
<gene>
    <name evidence="8" type="ORF">Cflav_PD5886</name>
</gene>
<protein>
    <submittedName>
        <fullName evidence="8">Glycoside hydrolase family 9</fullName>
    </submittedName>
</protein>
<feature type="region of interest" description="Disordered" evidence="4">
    <location>
        <begin position="593"/>
        <end position="628"/>
    </location>
</feature>
<comment type="caution">
    <text evidence="8">The sequence shown here is derived from an EMBL/GenBank/DDBJ whole genome shotgun (WGS) entry which is preliminary data.</text>
</comment>
<dbReference type="InterPro" id="IPR036116">
    <property type="entry name" value="FN3_sf"/>
</dbReference>
<reference evidence="8 9" key="1">
    <citation type="journal article" date="2011" name="J. Bacteriol.">
        <title>Genome sequence of 'Pedosphaera parvula' Ellin514, an aerobic Verrucomicrobial isolate from pasture soil.</title>
        <authorList>
            <person name="Kant R."/>
            <person name="van Passel M.W."/>
            <person name="Sangwan P."/>
            <person name="Palva A."/>
            <person name="Lucas S."/>
            <person name="Copeland A."/>
            <person name="Lapidus A."/>
            <person name="Glavina Del Rio T."/>
            <person name="Dalin E."/>
            <person name="Tice H."/>
            <person name="Bruce D."/>
            <person name="Goodwin L."/>
            <person name="Pitluck S."/>
            <person name="Chertkov O."/>
            <person name="Larimer F.W."/>
            <person name="Land M.L."/>
            <person name="Hauser L."/>
            <person name="Brettin T.S."/>
            <person name="Detter J.C."/>
            <person name="Han S."/>
            <person name="de Vos W.M."/>
            <person name="Janssen P.H."/>
            <person name="Smidt H."/>
        </authorList>
    </citation>
    <scope>NUCLEOTIDE SEQUENCE [LARGE SCALE GENOMIC DNA]</scope>
    <source>
        <strain evidence="8 9">Ellin514</strain>
    </source>
</reference>
<feature type="compositionally biased region" description="Low complexity" evidence="4">
    <location>
        <begin position="599"/>
        <end position="610"/>
    </location>
</feature>
<keyword evidence="8" id="KW-0378">Hydrolase</keyword>
<dbReference type="OrthoDB" id="127107at2"/>
<dbReference type="GO" id="GO:0000272">
    <property type="term" value="P:polysaccharide catabolic process"/>
    <property type="evidence" value="ECO:0007669"/>
    <property type="project" value="UniProtKB-KW"/>
</dbReference>
<feature type="region of interest" description="Disordered" evidence="4">
    <location>
        <begin position="998"/>
        <end position="1032"/>
    </location>
</feature>
<evidence type="ECO:0000256" key="3">
    <source>
        <dbReference type="ARBA" id="ARBA00023326"/>
    </source>
</evidence>
<dbReference type="InterPro" id="IPR013783">
    <property type="entry name" value="Ig-like_fold"/>
</dbReference>
<feature type="compositionally biased region" description="Low complexity" evidence="4">
    <location>
        <begin position="1006"/>
        <end position="1032"/>
    </location>
</feature>
<dbReference type="EMBL" id="ABOX02000001">
    <property type="protein sequence ID" value="EEF63251.1"/>
    <property type="molecule type" value="Genomic_DNA"/>
</dbReference>
<dbReference type="SUPFAM" id="SSF48208">
    <property type="entry name" value="Six-hairpin glycosidases"/>
    <property type="match status" value="1"/>
</dbReference>
<evidence type="ECO:0000256" key="1">
    <source>
        <dbReference type="ARBA" id="ARBA00007072"/>
    </source>
</evidence>
<dbReference type="InterPro" id="IPR004197">
    <property type="entry name" value="Cellulase_Ig-like"/>
</dbReference>
<sequence precursor="true">MRKVKSALLGALLFAVTAVSSRAVEATWEYAVQVSANVQSSPAKITLSWPQDTTITPNSYTVYRKTLDANSWSVLSTLPGSATSYVDSSVTVGSAYEYQIVKNTSAYNGYGYIYAGINAPMTESRGKVVLLVDNSFSGSLSNELVRLQQDLTGDGWTVLRHDVSRTASVPSIKSVIQSDYNADPAKVQAVFLFGHIPVPYSGNIVPDGHIPNHQGAWPADVYYGDMTGTWTDNSVNITSADDARNHNVPGDGKFDQSTIPATVKLMVGRVDLANMPGRLTWGGPATFKSELELLRNYLNKDHKFRFNQMSVPRRAIVGDYFGIRDGEAFAASAYRSFAPFFGANNITSLPDKGTWLPTLKDNAYLCAYGCGAGSWTSVGGIGNSGQYNDGTTTDLVNADVKGVFTFVFGSWLGDWDAEDDIMRGVLATSSYGLASAWSGRPHWYMHHMALGQPIGYTARLTQNNANGGLYQTAINSAANNIHIALMGDPTLRLHPVTPVSNLNVSQSGSGVSLSWSASSDSVVGYHVFRSTSMTVPFTRLTDSPVTGTSYTDSSAASGSYIYMVRAVKLETSGSGTYYNPSQGAFVAVGNASTGGGSSDGSNSGSGTVTNTPPPVTGGGNTNSTPSGTVTNVAANVWVDDAAPTGAVLGSYGGDTWNWVSAGPAPFSGTKAVQSSVNSAMHQLYFDWAGKTLNVNSGENLFTYVYLDPANVPSEVMLEWNDGTWNHRAYWGANKIANGTDGTVSRQNMGALPTAGQWARLEVPASKVGLEGSTLRGMTYTLYGGRATWDYSGTSTLSVTNPPSSGGTNGNSGGGTITNTPPPVTNTNTYSVTNSVAWLDDSAPTGAVLGSAGGDSWNWVSTGPAPFSGTKAVQSSVNSAMHQLYFDWAGKTLAVNSGESLYTYVYLDPANVPSEVMLEWNDGTWNHRAYWGANKIANGTDGTVSRQNMGALPTAGQWARLEVPASKVGLEGSTLRGMTYTLYGGRATWDYAGKSSVSVTNTPPVDTGGSNSGSGTVTNTPPPVTGGNTNSTPSGTNVAANVWVDDAAPTGAVLGSYGGDTWNWVSAGPAPFSGTKAVQSSVNSAMHQLYFDWAGKTLNVNSGENLFTYVYLDPANVPSEVMLEWNDGTWNHRAYWGANKIANGTDGTVSRQNMGALPTAGQWARLEVPASKVGLEGSTLRGMTYTLYGGRATWDYSGTSTLSVTNPPSSGGTNGNSGGGTITNTPPPVTGGSTNPPVVITNTPGTVSTVDYTTLALPKAGDNTLHILSPTALELVYINSQPNNSTQPSTWNFANNVPSASKFTVTVDGKQVAVQSVGFKRRPLYAALNSYDLRLENSLYLKLASPVSDNQNVVVKNPDGSVFSSSMQFALQANPLRYSPAIHVNQEGYVPSFPKKAMVGYYAGDMGEMDIPASSGFILVDVNSGAQVFSGSLVVRKDAGWTYTPAPYQKVYQADFSSFKTPGEYQLVVPGMGASLPFMITEGVAMSFARAYALGMYHQRCGTDNAMPYTRFTHGICHASPVSVPSPQSAYSFTWNTIAGYSGGNSTQTAPQLKDEASQLFPFVNKNPIDLKGGHHDAGDYSKYTINVGSLTHYLMFAADSLNGVSDLDNLGIPESGDGISDVLQEAKWEADYLCKLQDSDGGFYFIVYPQNREYESNVTPDNGDNQVVWPKNTSATASAVAALAQCASSPKMKAAYPADAAKYLAKAKLGWQFLMNAVNKYGKNGAYQKITFYGDEFNDADELAWAAVEMYLATGDQSIHQKLLSWFDPSDPATWRWGWVKMFQCYGNAIRSYAFAVKSGRVQASALDATFLAKCQAQVAGAADDAMKWTQMSAYGTSFPDATKAVKAAGWYFSEDQAFDIMVAYQLNQKPEYLDAMVSNLNYEGGSNPVNMTYVTGLGWRRQRIVVSQYAANARHIMPPTGEPIGNVQDGFPYLSSYQSTLRDLCYPSDSTGNFTPFYDRWGDTWNVSTEMVGLNEARGLATTAGLAAMTGTKTQAYTAKAGTIVTPANMPVGKPVTVSFQPPAGYDLNGARIVWEANGQEPAYGSTFTFTPTSNGAQWIEVEAQWPDGRRVFATSDAAAYNNLSTVSVTATDATASRTAQDPGVWTFTRTGDTSQAMTVNFQFSGTAAKWTDYRRPQGDMPESLTIPAGAASATLTINAVSGTTWTGTETATLTISADPSYNLGTSRSASITLN</sequence>
<feature type="chain" id="PRO_5002892866" evidence="5">
    <location>
        <begin position="24"/>
        <end position="2196"/>
    </location>
</feature>
<evidence type="ECO:0000259" key="6">
    <source>
        <dbReference type="Pfam" id="PF00759"/>
    </source>
</evidence>
<dbReference type="STRING" id="320771.Cflav_PD5886"/>
<dbReference type="CDD" id="cd00063">
    <property type="entry name" value="FN3"/>
    <property type="match status" value="1"/>
</dbReference>
<dbReference type="GO" id="GO:0008810">
    <property type="term" value="F:cellulase activity"/>
    <property type="evidence" value="ECO:0007669"/>
    <property type="project" value="InterPro"/>
</dbReference>
<evidence type="ECO:0000313" key="9">
    <source>
        <dbReference type="Proteomes" id="UP000003688"/>
    </source>
</evidence>
<feature type="domain" description="Cellulase Ig-like" evidence="7">
    <location>
        <begin position="1378"/>
        <end position="1472"/>
    </location>
</feature>
<evidence type="ECO:0000259" key="7">
    <source>
        <dbReference type="Pfam" id="PF02927"/>
    </source>
</evidence>
<dbReference type="SUPFAM" id="SSF141072">
    <property type="entry name" value="CalX-like"/>
    <property type="match status" value="1"/>
</dbReference>
<dbReference type="InterPro" id="IPR014756">
    <property type="entry name" value="Ig_E-set"/>
</dbReference>
<name>B9X9V0_PEDPL</name>
<dbReference type="InterPro" id="IPR001701">
    <property type="entry name" value="Glyco_hydro_9"/>
</dbReference>
<organism evidence="8 9">
    <name type="scientific">Pedosphaera parvula (strain Ellin514)</name>
    <dbReference type="NCBI Taxonomy" id="320771"/>
    <lineage>
        <taxon>Bacteria</taxon>
        <taxon>Pseudomonadati</taxon>
        <taxon>Verrucomicrobiota</taxon>
        <taxon>Pedosphaerae</taxon>
        <taxon>Pedosphaerales</taxon>
        <taxon>Pedosphaeraceae</taxon>
        <taxon>Pedosphaera</taxon>
    </lineage>
</organism>
<keyword evidence="3" id="KW-0624">Polysaccharide degradation</keyword>
<dbReference type="Gene3D" id="2.60.40.2030">
    <property type="match status" value="1"/>
</dbReference>
<evidence type="ECO:0000256" key="4">
    <source>
        <dbReference type="SAM" id="MobiDB-lite"/>
    </source>
</evidence>
<dbReference type="InterPro" id="IPR008928">
    <property type="entry name" value="6-hairpin_glycosidase_sf"/>
</dbReference>
<feature type="domain" description="Glycoside hydrolase family 9" evidence="6">
    <location>
        <begin position="1493"/>
        <end position="1912"/>
    </location>
</feature>
<accession>B9X9V0</accession>
<dbReference type="SUPFAM" id="SSF81296">
    <property type="entry name" value="E set domains"/>
    <property type="match status" value="1"/>
</dbReference>
<evidence type="ECO:0000256" key="2">
    <source>
        <dbReference type="ARBA" id="ARBA00023277"/>
    </source>
</evidence>
<keyword evidence="9" id="KW-1185">Reference proteome</keyword>
<dbReference type="Pfam" id="PF00759">
    <property type="entry name" value="Glyco_hydro_9"/>
    <property type="match status" value="1"/>
</dbReference>
<dbReference type="RefSeq" id="WP_007412558.1">
    <property type="nucleotide sequence ID" value="NZ_ABOX02000001.1"/>
</dbReference>
<keyword evidence="5" id="KW-0732">Signal</keyword>
<proteinExistence type="inferred from homology"/>
<dbReference type="Pfam" id="PF02927">
    <property type="entry name" value="CelD_N"/>
    <property type="match status" value="1"/>
</dbReference>
<feature type="region of interest" description="Disordered" evidence="4">
    <location>
        <begin position="797"/>
        <end position="828"/>
    </location>
</feature>
<dbReference type="InterPro" id="IPR003961">
    <property type="entry name" value="FN3_dom"/>
</dbReference>
<dbReference type="CDD" id="cd02850">
    <property type="entry name" value="E_set_Cellulase_N"/>
    <property type="match status" value="1"/>
</dbReference>
<dbReference type="InterPro" id="IPR012341">
    <property type="entry name" value="6hp_glycosidase-like_sf"/>
</dbReference>
<evidence type="ECO:0000313" key="8">
    <source>
        <dbReference type="EMBL" id="EEF63251.1"/>
    </source>
</evidence>
<keyword evidence="2" id="KW-0119">Carbohydrate metabolism</keyword>
<feature type="compositionally biased region" description="Gly residues" evidence="4">
    <location>
        <begin position="1211"/>
        <end position="1220"/>
    </location>
</feature>
<feature type="signal peptide" evidence="5">
    <location>
        <begin position="1"/>
        <end position="23"/>
    </location>
</feature>
<dbReference type="Proteomes" id="UP000003688">
    <property type="component" value="Unassembled WGS sequence"/>
</dbReference>
<comment type="similarity">
    <text evidence="1">Belongs to the glycosyl hydrolase 9 (cellulase E) family.</text>
</comment>